<keyword evidence="2" id="KW-1133">Transmembrane helix</keyword>
<protein>
    <submittedName>
        <fullName evidence="3">Uncharacterized protein</fullName>
    </submittedName>
</protein>
<evidence type="ECO:0000313" key="3">
    <source>
        <dbReference type="EMBL" id="SNQ48555.1"/>
    </source>
</evidence>
<feature type="transmembrane region" description="Helical" evidence="2">
    <location>
        <begin position="55"/>
        <end position="73"/>
    </location>
</feature>
<sequence>MPLAAVLDHRRHLLPDHDRGRLRRRAGLHPPRPGPDRPRHAKVGADGIRWNYTTVLNILFLLLAAALVVRFLSTGGRAMLAMMGGGPDDHGHTGPATTGHHRVFRKADRETRTR</sequence>
<keyword evidence="2" id="KW-0472">Membrane</keyword>
<dbReference type="AlphaFoldDB" id="A0A2I2KSB6"/>
<proteinExistence type="predicted"/>
<evidence type="ECO:0000256" key="2">
    <source>
        <dbReference type="SAM" id="Phobius"/>
    </source>
</evidence>
<dbReference type="EMBL" id="FZMO01000179">
    <property type="protein sequence ID" value="SNQ48555.1"/>
    <property type="molecule type" value="Genomic_DNA"/>
</dbReference>
<gene>
    <name evidence="3" type="ORF">FRACA_260008</name>
</gene>
<keyword evidence="4" id="KW-1185">Reference proteome</keyword>
<name>A0A2I2KSB6_9ACTN</name>
<feature type="region of interest" description="Disordered" evidence="1">
    <location>
        <begin position="86"/>
        <end position="114"/>
    </location>
</feature>
<organism evidence="3 4">
    <name type="scientific">Frankia canadensis</name>
    <dbReference type="NCBI Taxonomy" id="1836972"/>
    <lineage>
        <taxon>Bacteria</taxon>
        <taxon>Bacillati</taxon>
        <taxon>Actinomycetota</taxon>
        <taxon>Actinomycetes</taxon>
        <taxon>Frankiales</taxon>
        <taxon>Frankiaceae</taxon>
        <taxon>Frankia</taxon>
    </lineage>
</organism>
<dbReference type="RefSeq" id="WP_101832213.1">
    <property type="nucleotide sequence ID" value="NZ_FZMO01000179.1"/>
</dbReference>
<accession>A0A2I2KSB6</accession>
<reference evidence="3 4" key="1">
    <citation type="submission" date="2017-06" db="EMBL/GenBank/DDBJ databases">
        <authorList>
            <person name="Kim H.J."/>
            <person name="Triplett B.A."/>
        </authorList>
    </citation>
    <scope>NUCLEOTIDE SEQUENCE [LARGE SCALE GENOMIC DNA]</scope>
    <source>
        <strain evidence="3">FRACA_ARgP5</strain>
    </source>
</reference>
<feature type="region of interest" description="Disordered" evidence="1">
    <location>
        <begin position="14"/>
        <end position="41"/>
    </location>
</feature>
<keyword evidence="2" id="KW-0812">Transmembrane</keyword>
<evidence type="ECO:0000256" key="1">
    <source>
        <dbReference type="SAM" id="MobiDB-lite"/>
    </source>
</evidence>
<feature type="compositionally biased region" description="Basic and acidic residues" evidence="1">
    <location>
        <begin position="105"/>
        <end position="114"/>
    </location>
</feature>
<dbReference type="Proteomes" id="UP000234331">
    <property type="component" value="Unassembled WGS sequence"/>
</dbReference>
<evidence type="ECO:0000313" key="4">
    <source>
        <dbReference type="Proteomes" id="UP000234331"/>
    </source>
</evidence>